<protein>
    <recommendedName>
        <fullName evidence="8">DUF2092 domain-containing protein</fullName>
    </recommendedName>
</protein>
<evidence type="ECO:0000256" key="5">
    <source>
        <dbReference type="SAM" id="SignalP"/>
    </source>
</evidence>
<dbReference type="RefSeq" id="WP_123752698.1">
    <property type="nucleotide sequence ID" value="NZ_RJUR01000011.1"/>
</dbReference>
<organism evidence="6 7">
    <name type="scientific">Pseudomonas putida</name>
    <name type="common">Arthrobacter siderocapsulatus</name>
    <dbReference type="NCBI Taxonomy" id="303"/>
    <lineage>
        <taxon>Bacteria</taxon>
        <taxon>Pseudomonadati</taxon>
        <taxon>Pseudomonadota</taxon>
        <taxon>Gammaproteobacteria</taxon>
        <taxon>Pseudomonadales</taxon>
        <taxon>Pseudomonadaceae</taxon>
        <taxon>Pseudomonas</taxon>
    </lineage>
</organism>
<dbReference type="InterPro" id="IPR019207">
    <property type="entry name" value="DUF2092"/>
</dbReference>
<dbReference type="Pfam" id="PF09865">
    <property type="entry name" value="DUF2092"/>
    <property type="match status" value="1"/>
</dbReference>
<dbReference type="EMBL" id="RJUR01000011">
    <property type="protein sequence ID" value="ROQ53009.1"/>
    <property type="molecule type" value="Genomic_DNA"/>
</dbReference>
<comment type="caution">
    <text evidence="6">The sequence shown here is derived from an EMBL/GenBank/DDBJ whole genome shotgun (WGS) entry which is preliminary data.</text>
</comment>
<gene>
    <name evidence="6" type="ORF">EDF85_0759</name>
</gene>
<evidence type="ECO:0008006" key="8">
    <source>
        <dbReference type="Google" id="ProtNLM"/>
    </source>
</evidence>
<dbReference type="InterPro" id="IPR029046">
    <property type="entry name" value="LolA/LolB/LppX"/>
</dbReference>
<evidence type="ECO:0000256" key="1">
    <source>
        <dbReference type="ARBA" id="ARBA00011245"/>
    </source>
</evidence>
<keyword evidence="4" id="KW-0653">Protein transport</keyword>
<accession>A0A9X8EN97</accession>
<evidence type="ECO:0000256" key="3">
    <source>
        <dbReference type="ARBA" id="ARBA00022729"/>
    </source>
</evidence>
<dbReference type="Gene3D" id="2.50.20.10">
    <property type="entry name" value="Lipoprotein localisation LolA/LolB/LppX"/>
    <property type="match status" value="1"/>
</dbReference>
<comment type="subunit">
    <text evidence="1">Monomer.</text>
</comment>
<keyword evidence="2" id="KW-0813">Transport</keyword>
<name>A0A9X8EN97_PSEPU</name>
<reference evidence="6 7" key="1">
    <citation type="submission" date="2018-11" db="EMBL/GenBank/DDBJ databases">
        <title>Genomic analyses of the natural microbiome of Caenorhabditis elegans.</title>
        <authorList>
            <person name="Samuel B."/>
        </authorList>
    </citation>
    <scope>NUCLEOTIDE SEQUENCE [LARGE SCALE GENOMIC DNA]</scope>
    <source>
        <strain evidence="6 7">BIGb0473</strain>
    </source>
</reference>
<proteinExistence type="predicted"/>
<evidence type="ECO:0000313" key="6">
    <source>
        <dbReference type="EMBL" id="ROQ53009.1"/>
    </source>
</evidence>
<dbReference type="SUPFAM" id="SSF89392">
    <property type="entry name" value="Prokaryotic lipoproteins and lipoprotein localization factors"/>
    <property type="match status" value="1"/>
</dbReference>
<dbReference type="GO" id="GO:0015031">
    <property type="term" value="P:protein transport"/>
    <property type="evidence" value="ECO:0007669"/>
    <property type="project" value="UniProtKB-KW"/>
</dbReference>
<dbReference type="AlphaFoldDB" id="A0A9X8EN97"/>
<evidence type="ECO:0000313" key="7">
    <source>
        <dbReference type="Proteomes" id="UP000269115"/>
    </source>
</evidence>
<sequence length="248" mass="27671">MKRSHRLTCLALLALLPALAKAADPLDPRALAALSNMGSYLHRLQAFSLSTRSETDQQLDSGPTVTFTHHTQVLARQPDKLFVSVDQGSAARQFFYDGKQFTLYDGRHGYYSKGAAPATIEQLLGQLSERYAITLPLADLFRWNAQTAKQVGITQATLIGSESLDGQACTHYVFRQPDIDWQLWLREGAQPLPCKLMITRRDDPERPRHSVTFDWDLSTPINPAAFDFTPPAKAVAVPLREPNEGRQP</sequence>
<keyword evidence="3 5" id="KW-0732">Signal</keyword>
<feature type="signal peptide" evidence="5">
    <location>
        <begin position="1"/>
        <end position="22"/>
    </location>
</feature>
<evidence type="ECO:0000256" key="4">
    <source>
        <dbReference type="ARBA" id="ARBA00022927"/>
    </source>
</evidence>
<dbReference type="Proteomes" id="UP000269115">
    <property type="component" value="Unassembled WGS sequence"/>
</dbReference>
<evidence type="ECO:0000256" key="2">
    <source>
        <dbReference type="ARBA" id="ARBA00022448"/>
    </source>
</evidence>
<feature type="chain" id="PRO_5040913893" description="DUF2092 domain-containing protein" evidence="5">
    <location>
        <begin position="23"/>
        <end position="248"/>
    </location>
</feature>